<organism evidence="2 3">
    <name type="scientific">Lasiosphaeria hispida</name>
    <dbReference type="NCBI Taxonomy" id="260671"/>
    <lineage>
        <taxon>Eukaryota</taxon>
        <taxon>Fungi</taxon>
        <taxon>Dikarya</taxon>
        <taxon>Ascomycota</taxon>
        <taxon>Pezizomycotina</taxon>
        <taxon>Sordariomycetes</taxon>
        <taxon>Sordariomycetidae</taxon>
        <taxon>Sordariales</taxon>
        <taxon>Lasiosphaeriaceae</taxon>
        <taxon>Lasiosphaeria</taxon>
    </lineage>
</organism>
<dbReference type="Gene3D" id="1.10.510.10">
    <property type="entry name" value="Transferase(Phosphotransferase) domain 1"/>
    <property type="match status" value="1"/>
</dbReference>
<proteinExistence type="predicted"/>
<evidence type="ECO:0000313" key="3">
    <source>
        <dbReference type="Proteomes" id="UP001275084"/>
    </source>
</evidence>
<reference evidence="2" key="1">
    <citation type="journal article" date="2023" name="Mol. Phylogenet. Evol.">
        <title>Genome-scale phylogeny and comparative genomics of the fungal order Sordariales.</title>
        <authorList>
            <person name="Hensen N."/>
            <person name="Bonometti L."/>
            <person name="Westerberg I."/>
            <person name="Brannstrom I.O."/>
            <person name="Guillou S."/>
            <person name="Cros-Aarteil S."/>
            <person name="Calhoun S."/>
            <person name="Haridas S."/>
            <person name="Kuo A."/>
            <person name="Mondo S."/>
            <person name="Pangilinan J."/>
            <person name="Riley R."/>
            <person name="LaButti K."/>
            <person name="Andreopoulos B."/>
            <person name="Lipzen A."/>
            <person name="Chen C."/>
            <person name="Yan M."/>
            <person name="Daum C."/>
            <person name="Ng V."/>
            <person name="Clum A."/>
            <person name="Steindorff A."/>
            <person name="Ohm R.A."/>
            <person name="Martin F."/>
            <person name="Silar P."/>
            <person name="Natvig D.O."/>
            <person name="Lalanne C."/>
            <person name="Gautier V."/>
            <person name="Ament-Velasquez S.L."/>
            <person name="Kruys A."/>
            <person name="Hutchinson M.I."/>
            <person name="Powell A.J."/>
            <person name="Barry K."/>
            <person name="Miller A.N."/>
            <person name="Grigoriev I.V."/>
            <person name="Debuchy R."/>
            <person name="Gladieux P."/>
            <person name="Hiltunen Thoren M."/>
            <person name="Johannesson H."/>
        </authorList>
    </citation>
    <scope>NUCLEOTIDE SEQUENCE</scope>
    <source>
        <strain evidence="2">CBS 955.72</strain>
    </source>
</reference>
<dbReference type="AlphaFoldDB" id="A0AAJ0MF81"/>
<gene>
    <name evidence="2" type="ORF">B0T25DRAFT_536822</name>
</gene>
<evidence type="ECO:0000259" key="1">
    <source>
        <dbReference type="PROSITE" id="PS50011"/>
    </source>
</evidence>
<dbReference type="GO" id="GO:0004672">
    <property type="term" value="F:protein kinase activity"/>
    <property type="evidence" value="ECO:0007669"/>
    <property type="project" value="InterPro"/>
</dbReference>
<comment type="caution">
    <text evidence="2">The sequence shown here is derived from an EMBL/GenBank/DDBJ whole genome shotgun (WGS) entry which is preliminary data.</text>
</comment>
<feature type="domain" description="Protein kinase" evidence="1">
    <location>
        <begin position="1"/>
        <end position="64"/>
    </location>
</feature>
<evidence type="ECO:0000313" key="2">
    <source>
        <dbReference type="EMBL" id="KAK3356470.1"/>
    </source>
</evidence>
<reference evidence="2" key="2">
    <citation type="submission" date="2023-06" db="EMBL/GenBank/DDBJ databases">
        <authorList>
            <consortium name="Lawrence Berkeley National Laboratory"/>
            <person name="Haridas S."/>
            <person name="Hensen N."/>
            <person name="Bonometti L."/>
            <person name="Westerberg I."/>
            <person name="Brannstrom I.O."/>
            <person name="Guillou S."/>
            <person name="Cros-Aarteil S."/>
            <person name="Calhoun S."/>
            <person name="Kuo A."/>
            <person name="Mondo S."/>
            <person name="Pangilinan J."/>
            <person name="Riley R."/>
            <person name="Labutti K."/>
            <person name="Andreopoulos B."/>
            <person name="Lipzen A."/>
            <person name="Chen C."/>
            <person name="Yanf M."/>
            <person name="Daum C."/>
            <person name="Ng V."/>
            <person name="Clum A."/>
            <person name="Steindorff A."/>
            <person name="Ohm R."/>
            <person name="Martin F."/>
            <person name="Silar P."/>
            <person name="Natvig D."/>
            <person name="Lalanne C."/>
            <person name="Gautier V."/>
            <person name="Ament-Velasquez S.L."/>
            <person name="Kruys A."/>
            <person name="Hutchinson M.I."/>
            <person name="Powell A.J."/>
            <person name="Barry K."/>
            <person name="Miller A.N."/>
            <person name="Grigoriev I.V."/>
            <person name="Debuchy R."/>
            <person name="Gladieux P."/>
            <person name="Thoren M.H."/>
            <person name="Johannesson H."/>
        </authorList>
    </citation>
    <scope>NUCLEOTIDE SEQUENCE</scope>
    <source>
        <strain evidence="2">CBS 955.72</strain>
    </source>
</reference>
<name>A0AAJ0MF81_9PEZI</name>
<protein>
    <recommendedName>
        <fullName evidence="1">Protein kinase domain-containing protein</fullName>
    </recommendedName>
</protein>
<dbReference type="Pfam" id="PF00069">
    <property type="entry name" value="Pkinase"/>
    <property type="match status" value="1"/>
</dbReference>
<dbReference type="GO" id="GO:0005524">
    <property type="term" value="F:ATP binding"/>
    <property type="evidence" value="ECO:0007669"/>
    <property type="project" value="InterPro"/>
</dbReference>
<dbReference type="SUPFAM" id="SSF56112">
    <property type="entry name" value="Protein kinase-like (PK-like)"/>
    <property type="match status" value="1"/>
</dbReference>
<sequence length="64" mass="7123">MHRAKVLHNDVKSASILFHCDRGAVLCDFGLSSVPLQRPLYCGTPRYLAPELLLRESPTPAFDV</sequence>
<dbReference type="InterPro" id="IPR000719">
    <property type="entry name" value="Prot_kinase_dom"/>
</dbReference>
<accession>A0AAJ0MF81</accession>
<dbReference type="Proteomes" id="UP001275084">
    <property type="component" value="Unassembled WGS sequence"/>
</dbReference>
<dbReference type="EMBL" id="JAUIQD010000003">
    <property type="protein sequence ID" value="KAK3356470.1"/>
    <property type="molecule type" value="Genomic_DNA"/>
</dbReference>
<dbReference type="PROSITE" id="PS50011">
    <property type="entry name" value="PROTEIN_KINASE_DOM"/>
    <property type="match status" value="1"/>
</dbReference>
<dbReference type="InterPro" id="IPR011009">
    <property type="entry name" value="Kinase-like_dom_sf"/>
</dbReference>
<keyword evidence="3" id="KW-1185">Reference proteome</keyword>